<dbReference type="EMBL" id="GBRH01162453">
    <property type="protein sequence ID" value="JAE35443.1"/>
    <property type="molecule type" value="Transcribed_RNA"/>
</dbReference>
<sequence length="62" mass="7358">MLNKLYALKTSAVPFRYSHKKSLTIAKPLHNHKWSKRYRGITIRQQSSSKSEKYKLDELTIH</sequence>
<name>A0A0A9HR95_ARUDO</name>
<proteinExistence type="predicted"/>
<organism evidence="1">
    <name type="scientific">Arundo donax</name>
    <name type="common">Giant reed</name>
    <name type="synonym">Donax arundinaceus</name>
    <dbReference type="NCBI Taxonomy" id="35708"/>
    <lineage>
        <taxon>Eukaryota</taxon>
        <taxon>Viridiplantae</taxon>
        <taxon>Streptophyta</taxon>
        <taxon>Embryophyta</taxon>
        <taxon>Tracheophyta</taxon>
        <taxon>Spermatophyta</taxon>
        <taxon>Magnoliopsida</taxon>
        <taxon>Liliopsida</taxon>
        <taxon>Poales</taxon>
        <taxon>Poaceae</taxon>
        <taxon>PACMAD clade</taxon>
        <taxon>Arundinoideae</taxon>
        <taxon>Arundineae</taxon>
        <taxon>Arundo</taxon>
    </lineage>
</organism>
<reference evidence="1" key="2">
    <citation type="journal article" date="2015" name="Data Brief">
        <title>Shoot transcriptome of the giant reed, Arundo donax.</title>
        <authorList>
            <person name="Barrero R.A."/>
            <person name="Guerrero F.D."/>
            <person name="Moolhuijzen P."/>
            <person name="Goolsby J.A."/>
            <person name="Tidwell J."/>
            <person name="Bellgard S.E."/>
            <person name="Bellgard M.I."/>
        </authorList>
    </citation>
    <scope>NUCLEOTIDE SEQUENCE</scope>
    <source>
        <tissue evidence="1">Shoot tissue taken approximately 20 cm above the soil surface</tissue>
    </source>
</reference>
<reference evidence="1" key="1">
    <citation type="submission" date="2014-09" db="EMBL/GenBank/DDBJ databases">
        <authorList>
            <person name="Magalhaes I.L.F."/>
            <person name="Oliveira U."/>
            <person name="Santos F.R."/>
            <person name="Vidigal T.H.D.A."/>
            <person name="Brescovit A.D."/>
            <person name="Santos A.J."/>
        </authorList>
    </citation>
    <scope>NUCLEOTIDE SEQUENCE</scope>
    <source>
        <tissue evidence="1">Shoot tissue taken approximately 20 cm above the soil surface</tissue>
    </source>
</reference>
<evidence type="ECO:0000313" key="1">
    <source>
        <dbReference type="EMBL" id="JAE35443.1"/>
    </source>
</evidence>
<protein>
    <submittedName>
        <fullName evidence="1">Uncharacterized protein</fullName>
    </submittedName>
</protein>
<dbReference type="AlphaFoldDB" id="A0A0A9HR95"/>
<accession>A0A0A9HR95</accession>